<keyword evidence="3" id="KW-0479">Metal-binding</keyword>
<evidence type="ECO:0000256" key="5">
    <source>
        <dbReference type="ARBA" id="ARBA00022842"/>
    </source>
</evidence>
<dbReference type="GO" id="GO:0046872">
    <property type="term" value="F:metal ion binding"/>
    <property type="evidence" value="ECO:0007669"/>
    <property type="project" value="UniProtKB-KW"/>
</dbReference>
<evidence type="ECO:0000313" key="9">
    <source>
        <dbReference type="Proteomes" id="UP000054217"/>
    </source>
</evidence>
<proteinExistence type="predicted"/>
<dbReference type="PANTHER" id="PTHR12992:SF24">
    <property type="entry name" value="PEROXISOMAL COENZYME A DIPHOSPHATASE NUDT7"/>
    <property type="match status" value="1"/>
</dbReference>
<evidence type="ECO:0000259" key="7">
    <source>
        <dbReference type="PROSITE" id="PS51462"/>
    </source>
</evidence>
<feature type="domain" description="Nudix hydrolase" evidence="7">
    <location>
        <begin position="95"/>
        <end position="247"/>
    </location>
</feature>
<gene>
    <name evidence="8" type="ORF">M404DRAFT_14771</name>
</gene>
<accession>A0A0C3P4B3</accession>
<dbReference type="Pfam" id="PF00293">
    <property type="entry name" value="NUDIX"/>
    <property type="match status" value="1"/>
</dbReference>
<dbReference type="PROSITE" id="PS51462">
    <property type="entry name" value="NUDIX"/>
    <property type="match status" value="1"/>
</dbReference>
<dbReference type="HOGENOM" id="CLU_076940_0_0_1"/>
<comment type="cofactor">
    <cofactor evidence="1">
        <name>Mn(2+)</name>
        <dbReference type="ChEBI" id="CHEBI:29035"/>
    </cofactor>
</comment>
<keyword evidence="6" id="KW-0464">Manganese</keyword>
<dbReference type="EMBL" id="KN831959">
    <property type="protein sequence ID" value="KIO07865.1"/>
    <property type="molecule type" value="Genomic_DNA"/>
</dbReference>
<dbReference type="InterPro" id="IPR000086">
    <property type="entry name" value="NUDIX_hydrolase_dom"/>
</dbReference>
<dbReference type="OrthoDB" id="206213at2759"/>
<dbReference type="STRING" id="870435.A0A0C3P4B3"/>
<keyword evidence="4" id="KW-0378">Hydrolase</keyword>
<evidence type="ECO:0000256" key="3">
    <source>
        <dbReference type="ARBA" id="ARBA00022723"/>
    </source>
</evidence>
<evidence type="ECO:0000256" key="1">
    <source>
        <dbReference type="ARBA" id="ARBA00001936"/>
    </source>
</evidence>
<dbReference type="Gene3D" id="3.90.79.10">
    <property type="entry name" value="Nucleoside Triphosphate Pyrophosphohydrolase"/>
    <property type="match status" value="1"/>
</dbReference>
<dbReference type="InterPro" id="IPR015797">
    <property type="entry name" value="NUDIX_hydrolase-like_dom_sf"/>
</dbReference>
<dbReference type="Proteomes" id="UP000054217">
    <property type="component" value="Unassembled WGS sequence"/>
</dbReference>
<keyword evidence="5" id="KW-0460">Magnesium</keyword>
<name>A0A0C3P4B3_PISTI</name>
<dbReference type="GO" id="GO:0015938">
    <property type="term" value="P:coenzyme A catabolic process"/>
    <property type="evidence" value="ECO:0007669"/>
    <property type="project" value="TreeGrafter"/>
</dbReference>
<organism evidence="8 9">
    <name type="scientific">Pisolithus tinctorius Marx 270</name>
    <dbReference type="NCBI Taxonomy" id="870435"/>
    <lineage>
        <taxon>Eukaryota</taxon>
        <taxon>Fungi</taxon>
        <taxon>Dikarya</taxon>
        <taxon>Basidiomycota</taxon>
        <taxon>Agaricomycotina</taxon>
        <taxon>Agaricomycetes</taxon>
        <taxon>Agaricomycetidae</taxon>
        <taxon>Boletales</taxon>
        <taxon>Sclerodermatineae</taxon>
        <taxon>Pisolithaceae</taxon>
        <taxon>Pisolithus</taxon>
    </lineage>
</organism>
<evidence type="ECO:0000313" key="8">
    <source>
        <dbReference type="EMBL" id="KIO07865.1"/>
    </source>
</evidence>
<dbReference type="CDD" id="cd03426">
    <property type="entry name" value="NUDIX_CoAse_Nudt7"/>
    <property type="match status" value="1"/>
</dbReference>
<dbReference type="AlphaFoldDB" id="A0A0C3P4B3"/>
<dbReference type="FunCoup" id="A0A0C3P4B3">
    <property type="interactions" value="15"/>
</dbReference>
<protein>
    <recommendedName>
        <fullName evidence="7">Nudix hydrolase domain-containing protein</fullName>
    </recommendedName>
</protein>
<sequence>MATVNFNIPAFQSPIISANADDVTTTPTIGVKPYNYPSVALVPRPRGSGIQPVLSNSIISPTTPFTRNSLDTIRGALSDYTTGAGLTSSKPDPNESHAAVLVPLCNVDGVPGVLLEVRGNLRSHPGEVSFPGGKVDEADSSFLAAALREVHEEVGVPADQVVVLGHPGPPERSLKGLRVWPYVGFVYPPGTASPDQGPDAPLPSLNVDSLMLSRAEVAAVFHLPLSAFTSQTRLQPGLYRSSRPYWTIDVSDLVPQRVRIRGDANHDLVKGVGSEKLEVWGLTGWYLSLVMKALGICI</sequence>
<evidence type="ECO:0000256" key="4">
    <source>
        <dbReference type="ARBA" id="ARBA00022801"/>
    </source>
</evidence>
<dbReference type="PANTHER" id="PTHR12992">
    <property type="entry name" value="NUDIX HYDROLASE"/>
    <property type="match status" value="1"/>
</dbReference>
<dbReference type="InterPro" id="IPR045121">
    <property type="entry name" value="CoAse"/>
</dbReference>
<evidence type="ECO:0000256" key="6">
    <source>
        <dbReference type="ARBA" id="ARBA00023211"/>
    </source>
</evidence>
<reference evidence="8 9" key="1">
    <citation type="submission" date="2014-04" db="EMBL/GenBank/DDBJ databases">
        <authorList>
            <consortium name="DOE Joint Genome Institute"/>
            <person name="Kuo A."/>
            <person name="Kohler A."/>
            <person name="Costa M.D."/>
            <person name="Nagy L.G."/>
            <person name="Floudas D."/>
            <person name="Copeland A."/>
            <person name="Barry K.W."/>
            <person name="Cichocki N."/>
            <person name="Veneault-Fourrey C."/>
            <person name="LaButti K."/>
            <person name="Lindquist E.A."/>
            <person name="Lipzen A."/>
            <person name="Lundell T."/>
            <person name="Morin E."/>
            <person name="Murat C."/>
            <person name="Sun H."/>
            <person name="Tunlid A."/>
            <person name="Henrissat B."/>
            <person name="Grigoriev I.V."/>
            <person name="Hibbett D.S."/>
            <person name="Martin F."/>
            <person name="Nordberg H.P."/>
            <person name="Cantor M.N."/>
            <person name="Hua S.X."/>
        </authorList>
    </citation>
    <scope>NUCLEOTIDE SEQUENCE [LARGE SCALE GENOMIC DNA]</scope>
    <source>
        <strain evidence="8 9">Marx 270</strain>
    </source>
</reference>
<comment type="cofactor">
    <cofactor evidence="2">
        <name>Mg(2+)</name>
        <dbReference type="ChEBI" id="CHEBI:18420"/>
    </cofactor>
</comment>
<dbReference type="InParanoid" id="A0A0C3P4B3"/>
<dbReference type="SUPFAM" id="SSF55811">
    <property type="entry name" value="Nudix"/>
    <property type="match status" value="1"/>
</dbReference>
<dbReference type="GO" id="GO:0010945">
    <property type="term" value="F:coenzyme A diphosphatase activity"/>
    <property type="evidence" value="ECO:0007669"/>
    <property type="project" value="InterPro"/>
</dbReference>
<reference evidence="9" key="2">
    <citation type="submission" date="2015-01" db="EMBL/GenBank/DDBJ databases">
        <title>Evolutionary Origins and Diversification of the Mycorrhizal Mutualists.</title>
        <authorList>
            <consortium name="DOE Joint Genome Institute"/>
            <consortium name="Mycorrhizal Genomics Consortium"/>
            <person name="Kohler A."/>
            <person name="Kuo A."/>
            <person name="Nagy L.G."/>
            <person name="Floudas D."/>
            <person name="Copeland A."/>
            <person name="Barry K.W."/>
            <person name="Cichocki N."/>
            <person name="Veneault-Fourrey C."/>
            <person name="LaButti K."/>
            <person name="Lindquist E.A."/>
            <person name="Lipzen A."/>
            <person name="Lundell T."/>
            <person name="Morin E."/>
            <person name="Murat C."/>
            <person name="Riley R."/>
            <person name="Ohm R."/>
            <person name="Sun H."/>
            <person name="Tunlid A."/>
            <person name="Henrissat B."/>
            <person name="Grigoriev I.V."/>
            <person name="Hibbett D.S."/>
            <person name="Martin F."/>
        </authorList>
    </citation>
    <scope>NUCLEOTIDE SEQUENCE [LARGE SCALE GENOMIC DNA]</scope>
    <source>
        <strain evidence="9">Marx 270</strain>
    </source>
</reference>
<evidence type="ECO:0000256" key="2">
    <source>
        <dbReference type="ARBA" id="ARBA00001946"/>
    </source>
</evidence>
<keyword evidence="9" id="KW-1185">Reference proteome</keyword>